<dbReference type="AlphaFoldDB" id="A0A6A6J3P1"/>
<organism evidence="6 7">
    <name type="scientific">Trematosphaeria pertusa</name>
    <dbReference type="NCBI Taxonomy" id="390896"/>
    <lineage>
        <taxon>Eukaryota</taxon>
        <taxon>Fungi</taxon>
        <taxon>Dikarya</taxon>
        <taxon>Ascomycota</taxon>
        <taxon>Pezizomycotina</taxon>
        <taxon>Dothideomycetes</taxon>
        <taxon>Pleosporomycetidae</taxon>
        <taxon>Pleosporales</taxon>
        <taxon>Massarineae</taxon>
        <taxon>Trematosphaeriaceae</taxon>
        <taxon>Trematosphaeria</taxon>
    </lineage>
</organism>
<comment type="subcellular location">
    <subcellularLocation>
        <location evidence="1">Membrane</location>
        <topology evidence="1">Multi-pass membrane protein</topology>
    </subcellularLocation>
</comment>
<name>A0A6A6J3P1_9PLEO</name>
<dbReference type="EMBL" id="ML987189">
    <property type="protein sequence ID" value="KAF2257319.1"/>
    <property type="molecule type" value="Genomic_DNA"/>
</dbReference>
<dbReference type="InterPro" id="IPR038213">
    <property type="entry name" value="IFI6/IFI27-like_sf"/>
</dbReference>
<evidence type="ECO:0000256" key="3">
    <source>
        <dbReference type="ARBA" id="ARBA00022692"/>
    </source>
</evidence>
<evidence type="ECO:0000256" key="4">
    <source>
        <dbReference type="ARBA" id="ARBA00022989"/>
    </source>
</evidence>
<dbReference type="InterPro" id="IPR009311">
    <property type="entry name" value="IFI6/IFI27-like"/>
</dbReference>
<reference evidence="6" key="1">
    <citation type="journal article" date="2020" name="Stud. Mycol.">
        <title>101 Dothideomycetes genomes: a test case for predicting lifestyles and emergence of pathogens.</title>
        <authorList>
            <person name="Haridas S."/>
            <person name="Albert R."/>
            <person name="Binder M."/>
            <person name="Bloem J."/>
            <person name="Labutti K."/>
            <person name="Salamov A."/>
            <person name="Andreopoulos B."/>
            <person name="Baker S."/>
            <person name="Barry K."/>
            <person name="Bills G."/>
            <person name="Bluhm B."/>
            <person name="Cannon C."/>
            <person name="Castanera R."/>
            <person name="Culley D."/>
            <person name="Daum C."/>
            <person name="Ezra D."/>
            <person name="Gonzalez J."/>
            <person name="Henrissat B."/>
            <person name="Kuo A."/>
            <person name="Liang C."/>
            <person name="Lipzen A."/>
            <person name="Lutzoni F."/>
            <person name="Magnuson J."/>
            <person name="Mondo S."/>
            <person name="Nolan M."/>
            <person name="Ohm R."/>
            <person name="Pangilinan J."/>
            <person name="Park H.-J."/>
            <person name="Ramirez L."/>
            <person name="Alfaro M."/>
            <person name="Sun H."/>
            <person name="Tritt A."/>
            <person name="Yoshinaga Y."/>
            <person name="Zwiers L.-H."/>
            <person name="Turgeon B."/>
            <person name="Goodwin S."/>
            <person name="Spatafora J."/>
            <person name="Crous P."/>
            <person name="Grigoriev I."/>
        </authorList>
    </citation>
    <scope>NUCLEOTIDE SEQUENCE</scope>
    <source>
        <strain evidence="6">CBS 122368</strain>
    </source>
</reference>
<dbReference type="GeneID" id="54581070"/>
<evidence type="ECO:0000256" key="2">
    <source>
        <dbReference type="ARBA" id="ARBA00007262"/>
    </source>
</evidence>
<proteinExistence type="inferred from homology"/>
<dbReference type="GO" id="GO:0016020">
    <property type="term" value="C:membrane"/>
    <property type="evidence" value="ECO:0007669"/>
    <property type="project" value="UniProtKB-SubCell"/>
</dbReference>
<sequence length="183" mass="19983">MASLLQAIISCITGAEPTIEAYPDEKQAILCAHEPRTAEAIADEVLQAIQSAEKCGRQLQAKLNEIVGEYGWTERVAEWLLVKLEQVLKAADKVGPALKDAYDRACEAAMQIEGFVKEHPVFCTVIALGVLVTIAPWAIEALGFGELGPIEGTFAAAWQSRYAGYVPKGSLFSFFQRLGMTWH</sequence>
<keyword evidence="3" id="KW-0812">Transmembrane</keyword>
<comment type="similarity">
    <text evidence="2">Belongs to the IFI6/IFI27 family.</text>
</comment>
<protein>
    <submittedName>
        <fullName evidence="6">Uncharacterized protein</fullName>
    </submittedName>
</protein>
<dbReference type="Pfam" id="PF06140">
    <property type="entry name" value="Ifi-6-16"/>
    <property type="match status" value="1"/>
</dbReference>
<dbReference type="Gene3D" id="6.10.110.10">
    <property type="match status" value="1"/>
</dbReference>
<keyword evidence="4" id="KW-1133">Transmembrane helix</keyword>
<evidence type="ECO:0000313" key="6">
    <source>
        <dbReference type="EMBL" id="KAF2257319.1"/>
    </source>
</evidence>
<evidence type="ECO:0000256" key="5">
    <source>
        <dbReference type="ARBA" id="ARBA00023136"/>
    </source>
</evidence>
<dbReference type="RefSeq" id="XP_033692323.1">
    <property type="nucleotide sequence ID" value="XM_033827740.1"/>
</dbReference>
<keyword evidence="7" id="KW-1185">Reference proteome</keyword>
<keyword evidence="5" id="KW-0472">Membrane</keyword>
<accession>A0A6A6J3P1</accession>
<evidence type="ECO:0000256" key="1">
    <source>
        <dbReference type="ARBA" id="ARBA00004141"/>
    </source>
</evidence>
<dbReference type="Proteomes" id="UP000800094">
    <property type="component" value="Unassembled WGS sequence"/>
</dbReference>
<evidence type="ECO:0000313" key="7">
    <source>
        <dbReference type="Proteomes" id="UP000800094"/>
    </source>
</evidence>
<dbReference type="OrthoDB" id="440424at2759"/>
<gene>
    <name evidence="6" type="ORF">BU26DRAFT_514017</name>
</gene>